<evidence type="ECO:0000313" key="2">
    <source>
        <dbReference type="Proteomes" id="UP000008237"/>
    </source>
</evidence>
<feature type="non-terminal residue" evidence="1">
    <location>
        <position position="92"/>
    </location>
</feature>
<reference evidence="1 2" key="1">
    <citation type="journal article" date="2010" name="Science">
        <title>Genomic comparison of the ants Camponotus floridanus and Harpegnathos saltator.</title>
        <authorList>
            <person name="Bonasio R."/>
            <person name="Zhang G."/>
            <person name="Ye C."/>
            <person name="Mutti N.S."/>
            <person name="Fang X."/>
            <person name="Qin N."/>
            <person name="Donahue G."/>
            <person name="Yang P."/>
            <person name="Li Q."/>
            <person name="Li C."/>
            <person name="Zhang P."/>
            <person name="Huang Z."/>
            <person name="Berger S.L."/>
            <person name="Reinberg D."/>
            <person name="Wang J."/>
            <person name="Liebig J."/>
        </authorList>
    </citation>
    <scope>NUCLEOTIDE SEQUENCE [LARGE SCALE GENOMIC DNA]</scope>
    <source>
        <strain evidence="1 2">R22 G/1</strain>
    </source>
</reference>
<name>E2C323_HARSA</name>
<feature type="non-terminal residue" evidence="1">
    <location>
        <position position="1"/>
    </location>
</feature>
<protein>
    <submittedName>
        <fullName evidence="1">Uncharacterized protein</fullName>
    </submittedName>
</protein>
<organism evidence="2">
    <name type="scientific">Harpegnathos saltator</name>
    <name type="common">Jerdon's jumping ant</name>
    <dbReference type="NCBI Taxonomy" id="610380"/>
    <lineage>
        <taxon>Eukaryota</taxon>
        <taxon>Metazoa</taxon>
        <taxon>Ecdysozoa</taxon>
        <taxon>Arthropoda</taxon>
        <taxon>Hexapoda</taxon>
        <taxon>Insecta</taxon>
        <taxon>Pterygota</taxon>
        <taxon>Neoptera</taxon>
        <taxon>Endopterygota</taxon>
        <taxon>Hymenoptera</taxon>
        <taxon>Apocrita</taxon>
        <taxon>Aculeata</taxon>
        <taxon>Formicoidea</taxon>
        <taxon>Formicidae</taxon>
        <taxon>Ponerinae</taxon>
        <taxon>Ponerini</taxon>
        <taxon>Harpegnathos</taxon>
    </lineage>
</organism>
<dbReference type="AlphaFoldDB" id="E2C323"/>
<dbReference type="EMBL" id="GL452274">
    <property type="protein sequence ID" value="EFN77639.1"/>
    <property type="molecule type" value="Genomic_DNA"/>
</dbReference>
<proteinExistence type="predicted"/>
<keyword evidence="2" id="KW-1185">Reference proteome</keyword>
<dbReference type="OrthoDB" id="2286242at2759"/>
<dbReference type="InParanoid" id="E2C323"/>
<accession>E2C323</accession>
<sequence>NFTLMWFSWKNEFLTYMKSIDPTENNKKKWSIMLLNRVGPIEQEICKTFTFDNDHEKEDINILFNKFDSYCEFENRKKRNDEDIDMYVNNLK</sequence>
<evidence type="ECO:0000313" key="1">
    <source>
        <dbReference type="EMBL" id="EFN77639.1"/>
    </source>
</evidence>
<gene>
    <name evidence="1" type="ORF">EAI_12068</name>
</gene>
<dbReference type="Proteomes" id="UP000008237">
    <property type="component" value="Unassembled WGS sequence"/>
</dbReference>